<dbReference type="Proteomes" id="UP000234479">
    <property type="component" value="Unassembled WGS sequence"/>
</dbReference>
<protein>
    <submittedName>
        <fullName evidence="2">Uncharacterized protein</fullName>
    </submittedName>
</protein>
<reference evidence="2 3" key="1">
    <citation type="submission" date="2017-12" db="EMBL/GenBank/DDBJ databases">
        <title>The genome sequence of Caulobacter sp. 410.</title>
        <authorList>
            <person name="Gao J."/>
            <person name="Mao X."/>
            <person name="Sun J."/>
        </authorList>
    </citation>
    <scope>NUCLEOTIDE SEQUENCE [LARGE SCALE GENOMIC DNA]</scope>
    <source>
        <strain evidence="2 3">410</strain>
    </source>
</reference>
<organism evidence="2 3">
    <name type="scientific">Caulobacter zeae</name>
    <dbReference type="NCBI Taxonomy" id="2055137"/>
    <lineage>
        <taxon>Bacteria</taxon>
        <taxon>Pseudomonadati</taxon>
        <taxon>Pseudomonadota</taxon>
        <taxon>Alphaproteobacteria</taxon>
        <taxon>Caulobacterales</taxon>
        <taxon>Caulobacteraceae</taxon>
        <taxon>Caulobacter</taxon>
    </lineage>
</organism>
<comment type="caution">
    <text evidence="2">The sequence shown here is derived from an EMBL/GenBank/DDBJ whole genome shotgun (WGS) entry which is preliminary data.</text>
</comment>
<evidence type="ECO:0000313" key="2">
    <source>
        <dbReference type="EMBL" id="PLR24959.1"/>
    </source>
</evidence>
<evidence type="ECO:0000256" key="1">
    <source>
        <dbReference type="SAM" id="Phobius"/>
    </source>
</evidence>
<sequence length="79" mass="8952">MPDVGERIFRRFARLFGAMCFIYAAVCAAQKTLHDLSPDRFPDAGGLDKFLIFLALGYCLTLLARIDEKLDRLKVDRQG</sequence>
<gene>
    <name evidence="2" type="ORF">SGCZBJ_12020</name>
</gene>
<keyword evidence="1" id="KW-0472">Membrane</keyword>
<keyword evidence="3" id="KW-1185">Reference proteome</keyword>
<dbReference type="AlphaFoldDB" id="A0A2N5DFW2"/>
<accession>A0A2N5DFW2</accession>
<dbReference type="EMBL" id="PJRS01000022">
    <property type="protein sequence ID" value="PLR24959.1"/>
    <property type="molecule type" value="Genomic_DNA"/>
</dbReference>
<dbReference type="RefSeq" id="WP_101718237.1">
    <property type="nucleotide sequence ID" value="NZ_PJRS01000022.1"/>
</dbReference>
<feature type="transmembrane region" description="Helical" evidence="1">
    <location>
        <begin position="12"/>
        <end position="30"/>
    </location>
</feature>
<dbReference type="OrthoDB" id="9960312at2"/>
<keyword evidence="1" id="KW-0812">Transmembrane</keyword>
<feature type="transmembrane region" description="Helical" evidence="1">
    <location>
        <begin position="50"/>
        <end position="67"/>
    </location>
</feature>
<name>A0A2N5DFW2_9CAUL</name>
<proteinExistence type="predicted"/>
<keyword evidence="1" id="KW-1133">Transmembrane helix</keyword>
<evidence type="ECO:0000313" key="3">
    <source>
        <dbReference type="Proteomes" id="UP000234479"/>
    </source>
</evidence>